<dbReference type="InterPro" id="IPR013783">
    <property type="entry name" value="Ig-like_fold"/>
</dbReference>
<feature type="domain" description="Ig-like" evidence="11">
    <location>
        <begin position="152"/>
        <end position="218"/>
    </location>
</feature>
<evidence type="ECO:0000256" key="8">
    <source>
        <dbReference type="ARBA" id="ARBA00023180"/>
    </source>
</evidence>
<evidence type="ECO:0000256" key="1">
    <source>
        <dbReference type="ARBA" id="ARBA00004479"/>
    </source>
</evidence>
<dbReference type="PROSITE" id="PS50092">
    <property type="entry name" value="TSP1"/>
    <property type="match status" value="2"/>
</dbReference>
<comment type="caution">
    <text evidence="12">The sequence shown here is derived from an EMBL/GenBank/DDBJ whole genome shotgun (WGS) entry which is preliminary data.</text>
</comment>
<dbReference type="STRING" id="104452.A0A0L7KYD2"/>
<dbReference type="Proteomes" id="UP000037510">
    <property type="component" value="Unassembled WGS sequence"/>
</dbReference>
<keyword evidence="9" id="KW-0393">Immunoglobulin domain</keyword>
<dbReference type="SMART" id="SM00409">
    <property type="entry name" value="IG"/>
    <property type="match status" value="1"/>
</dbReference>
<dbReference type="PROSITE" id="PS50835">
    <property type="entry name" value="IG_LIKE"/>
    <property type="match status" value="1"/>
</dbReference>
<evidence type="ECO:0000259" key="11">
    <source>
        <dbReference type="PROSITE" id="PS50835"/>
    </source>
</evidence>
<evidence type="ECO:0000256" key="5">
    <source>
        <dbReference type="ARBA" id="ARBA00023136"/>
    </source>
</evidence>
<evidence type="ECO:0000256" key="2">
    <source>
        <dbReference type="ARBA" id="ARBA00009844"/>
    </source>
</evidence>
<evidence type="ECO:0000256" key="10">
    <source>
        <dbReference type="SAM" id="MobiDB-lite"/>
    </source>
</evidence>
<sequence>MMKQTNDKVFVVPDTEQTTSKETRPEYIHPDGLLNFDPYLSDIKPQAEEDDYIPLPENDETIDGLPIFLLEPKDSYVLRTKPATLICRAANALQVFFKCNDVRTDKTLQFEHVDPMNGVRVVEAELNVTRNELDEYFGRKYGCECYAWNSRGGGVTFRCRPPPAEPAPTIKWTRNGLNLEATDEALVLPKVELQDMANYTCVAENIAGRRESEVAVLSVYVNGGWSEWSAWASCRCNGAVSGRRRSRSCTEPAPANGGAPCRGAGAQTDEECLRCQSAGTWSSWSGWSSCSGDCLRVRRRQCAGSCSGSTQQHASCVDGLCSNGLRIPKLNRSDKDNPGPDLTRTCNDYSSPFGNRQQSSAGSNHYEMKPYSPSGESASSCYTNSRTITSRSSECSSQLADLVTASPSSVSKVDVAVTLPTGHNNKDTSYRDRICLTIVK</sequence>
<dbReference type="SMART" id="SM00408">
    <property type="entry name" value="IGc2"/>
    <property type="match status" value="1"/>
</dbReference>
<dbReference type="InterPro" id="IPR013098">
    <property type="entry name" value="Ig_I-set"/>
</dbReference>
<dbReference type="InterPro" id="IPR007110">
    <property type="entry name" value="Ig-like_dom"/>
</dbReference>
<dbReference type="InterPro" id="IPR003598">
    <property type="entry name" value="Ig_sub2"/>
</dbReference>
<dbReference type="SUPFAM" id="SSF82895">
    <property type="entry name" value="TSP-1 type 1 repeat"/>
    <property type="match status" value="1"/>
</dbReference>
<dbReference type="InterPro" id="IPR036179">
    <property type="entry name" value="Ig-like_dom_sf"/>
</dbReference>
<comment type="similarity">
    <text evidence="2">Belongs to the unc-5 family.</text>
</comment>
<evidence type="ECO:0000256" key="3">
    <source>
        <dbReference type="ARBA" id="ARBA00022473"/>
    </source>
</evidence>
<organism evidence="12 13">
    <name type="scientific">Operophtera brumata</name>
    <name type="common">Winter moth</name>
    <name type="synonym">Phalaena brumata</name>
    <dbReference type="NCBI Taxonomy" id="104452"/>
    <lineage>
        <taxon>Eukaryota</taxon>
        <taxon>Metazoa</taxon>
        <taxon>Ecdysozoa</taxon>
        <taxon>Arthropoda</taxon>
        <taxon>Hexapoda</taxon>
        <taxon>Insecta</taxon>
        <taxon>Pterygota</taxon>
        <taxon>Neoptera</taxon>
        <taxon>Endopterygota</taxon>
        <taxon>Lepidoptera</taxon>
        <taxon>Glossata</taxon>
        <taxon>Ditrysia</taxon>
        <taxon>Geometroidea</taxon>
        <taxon>Geometridae</taxon>
        <taxon>Larentiinae</taxon>
        <taxon>Operophtera</taxon>
    </lineage>
</organism>
<keyword evidence="5" id="KW-0472">Membrane</keyword>
<dbReference type="InterPro" id="IPR036383">
    <property type="entry name" value="TSP1_rpt_sf"/>
</dbReference>
<dbReference type="InterPro" id="IPR052065">
    <property type="entry name" value="Compl_asym_regulator"/>
</dbReference>
<feature type="compositionally biased region" description="Polar residues" evidence="10">
    <location>
        <begin position="344"/>
        <end position="363"/>
    </location>
</feature>
<feature type="region of interest" description="Disordered" evidence="10">
    <location>
        <begin position="329"/>
        <end position="377"/>
    </location>
</feature>
<dbReference type="AlphaFoldDB" id="A0A0L7KYD2"/>
<proteinExistence type="inferred from homology"/>
<reference evidence="12 13" key="1">
    <citation type="journal article" date="2015" name="Genome Biol. Evol.">
        <title>The genome of winter moth (Operophtera brumata) provides a genomic perspective on sexual dimorphism and phenology.</title>
        <authorList>
            <person name="Derks M.F."/>
            <person name="Smit S."/>
            <person name="Salis L."/>
            <person name="Schijlen E."/>
            <person name="Bossers A."/>
            <person name="Mateman C."/>
            <person name="Pijl A.S."/>
            <person name="de Ridder D."/>
            <person name="Groenen M.A."/>
            <person name="Visser M.E."/>
            <person name="Megens H.J."/>
        </authorList>
    </citation>
    <scope>NUCLEOTIDE SEQUENCE [LARGE SCALE GENOMIC DNA]</scope>
    <source>
        <strain evidence="12">WM2013NL</strain>
        <tissue evidence="12">Head and thorax</tissue>
    </source>
</reference>
<evidence type="ECO:0000256" key="7">
    <source>
        <dbReference type="ARBA" id="ARBA00023170"/>
    </source>
</evidence>
<dbReference type="InterPro" id="IPR000884">
    <property type="entry name" value="TSP1_rpt"/>
</dbReference>
<evidence type="ECO:0000256" key="9">
    <source>
        <dbReference type="ARBA" id="ARBA00023319"/>
    </source>
</evidence>
<keyword evidence="4" id="KW-0677">Repeat</keyword>
<dbReference type="Pfam" id="PF07679">
    <property type="entry name" value="I-set"/>
    <property type="match status" value="1"/>
</dbReference>
<keyword evidence="8" id="KW-0325">Glycoprotein</keyword>
<accession>A0A0L7KYD2</accession>
<protein>
    <submittedName>
        <fullName evidence="12">Unc-5</fullName>
    </submittedName>
</protein>
<dbReference type="InterPro" id="IPR057755">
    <property type="entry name" value="UNC5A-D-like_N"/>
</dbReference>
<evidence type="ECO:0000256" key="4">
    <source>
        <dbReference type="ARBA" id="ARBA00022737"/>
    </source>
</evidence>
<gene>
    <name evidence="12" type="ORF">OBRU01_17459</name>
</gene>
<evidence type="ECO:0000256" key="6">
    <source>
        <dbReference type="ARBA" id="ARBA00023157"/>
    </source>
</evidence>
<dbReference type="SUPFAM" id="SSF48726">
    <property type="entry name" value="Immunoglobulin"/>
    <property type="match status" value="1"/>
</dbReference>
<keyword evidence="3" id="KW-0217">Developmental protein</keyword>
<dbReference type="Pfam" id="PF25609">
    <property type="entry name" value="Unc5_NetrinR_N"/>
    <property type="match status" value="1"/>
</dbReference>
<name>A0A0L7KYD2_OPEBR</name>
<dbReference type="Gene3D" id="2.60.40.10">
    <property type="entry name" value="Immunoglobulins"/>
    <property type="match status" value="2"/>
</dbReference>
<evidence type="ECO:0000313" key="12">
    <source>
        <dbReference type="EMBL" id="KOB68059.1"/>
    </source>
</evidence>
<evidence type="ECO:0000313" key="13">
    <source>
        <dbReference type="Proteomes" id="UP000037510"/>
    </source>
</evidence>
<dbReference type="PANTHER" id="PTHR22906">
    <property type="entry name" value="PROPERDIN"/>
    <property type="match status" value="1"/>
</dbReference>
<dbReference type="EMBL" id="JTDY01004517">
    <property type="protein sequence ID" value="KOB68059.1"/>
    <property type="molecule type" value="Genomic_DNA"/>
</dbReference>
<dbReference type="SMART" id="SM00209">
    <property type="entry name" value="TSP1"/>
    <property type="match status" value="2"/>
</dbReference>
<keyword evidence="6" id="KW-1015">Disulfide bond</keyword>
<comment type="subcellular location">
    <subcellularLocation>
        <location evidence="1">Membrane</location>
        <topology evidence="1">Single-pass type I membrane protein</topology>
    </subcellularLocation>
</comment>
<dbReference type="Gene3D" id="2.20.100.10">
    <property type="entry name" value="Thrombospondin type-1 (TSP1) repeat"/>
    <property type="match status" value="1"/>
</dbReference>
<keyword evidence="13" id="KW-1185">Reference proteome</keyword>
<dbReference type="PANTHER" id="PTHR22906:SF21">
    <property type="entry name" value="SEMA DOMAIN-CONTAINING PROTEIN"/>
    <property type="match status" value="1"/>
</dbReference>
<keyword evidence="7" id="KW-0675">Receptor</keyword>
<dbReference type="InterPro" id="IPR003599">
    <property type="entry name" value="Ig_sub"/>
</dbReference>